<dbReference type="InterPro" id="IPR003439">
    <property type="entry name" value="ABC_transporter-like_ATP-bd"/>
</dbReference>
<protein>
    <submittedName>
        <fullName evidence="5">Iron-uptake permease ATP-binding protein</fullName>
    </submittedName>
    <submittedName>
        <fullName evidence="4">Molybdate ABC transporter ATP-binding protein ModF</fullName>
    </submittedName>
</protein>
<dbReference type="PROSITE" id="PS50893">
    <property type="entry name" value="ABC_TRANSPORTER_2"/>
    <property type="match status" value="2"/>
</dbReference>
<dbReference type="GO" id="GO:0005524">
    <property type="term" value="F:ATP binding"/>
    <property type="evidence" value="ECO:0007669"/>
    <property type="project" value="UniProtKB-KW"/>
</dbReference>
<reference evidence="5 7" key="2">
    <citation type="journal article" date="2017" name="Nat. Microbiol.">
        <title>Natural product diversity associated with the nematode symbionts Photorhabdus and Xenorhabdus.</title>
        <authorList>
            <person name="Tobias N.J."/>
            <person name="Wolff H."/>
            <person name="Djahanschiri B."/>
            <person name="Grundmann F."/>
            <person name="Kronenwerth M."/>
            <person name="Shi Y.M."/>
            <person name="Simonyi S."/>
            <person name="Grun P."/>
            <person name="Shapiro-Ilan D."/>
            <person name="Pidot S.J."/>
            <person name="Stinear T.P."/>
            <person name="Ebersberger I."/>
            <person name="Bode H.B."/>
        </authorList>
    </citation>
    <scope>NUCLEOTIDE SEQUENCE [LARGE SCALE GENOMIC DNA]</scope>
    <source>
        <strain evidence="5 7">DSM 17903</strain>
    </source>
</reference>
<evidence type="ECO:0000256" key="1">
    <source>
        <dbReference type="ARBA" id="ARBA00022741"/>
    </source>
</evidence>
<feature type="domain" description="ABC transporter" evidence="3">
    <location>
        <begin position="4"/>
        <end position="235"/>
    </location>
</feature>
<evidence type="ECO:0000259" key="3">
    <source>
        <dbReference type="PROSITE" id="PS50893"/>
    </source>
</evidence>
<dbReference type="RefSeq" id="WP_069316497.1">
    <property type="nucleotide sequence ID" value="NZ_CAWNQJ010000046.1"/>
</dbReference>
<dbReference type="Proteomes" id="UP000094600">
    <property type="component" value="Chromosome"/>
</dbReference>
<dbReference type="PANTHER" id="PTHR43158">
    <property type="entry name" value="SKFA PEPTIDE EXPORT ATP-BINDING PROTEIN SKFE"/>
    <property type="match status" value="1"/>
</dbReference>
<dbReference type="KEGG" id="xho:A9255_09465"/>
<dbReference type="Gene3D" id="3.40.50.300">
    <property type="entry name" value="P-loop containing nucleotide triphosphate hydrolases"/>
    <property type="match status" value="2"/>
</dbReference>
<dbReference type="SMART" id="SM00382">
    <property type="entry name" value="AAA"/>
    <property type="match status" value="2"/>
</dbReference>
<organism evidence="5 7">
    <name type="scientific">Xenorhabdus hominickii</name>
    <dbReference type="NCBI Taxonomy" id="351679"/>
    <lineage>
        <taxon>Bacteria</taxon>
        <taxon>Pseudomonadati</taxon>
        <taxon>Pseudomonadota</taxon>
        <taxon>Gammaproteobacteria</taxon>
        <taxon>Enterobacterales</taxon>
        <taxon>Morganellaceae</taxon>
        <taxon>Xenorhabdus</taxon>
    </lineage>
</organism>
<dbReference type="EMBL" id="NJAI01000002">
    <property type="protein sequence ID" value="PHM56247.1"/>
    <property type="molecule type" value="Genomic_DNA"/>
</dbReference>
<dbReference type="Pfam" id="PF00005">
    <property type="entry name" value="ABC_tran"/>
    <property type="match status" value="2"/>
</dbReference>
<dbReference type="NCBIfam" id="NF008186">
    <property type="entry name" value="PRK10938.1"/>
    <property type="match status" value="1"/>
</dbReference>
<dbReference type="InterPro" id="IPR003593">
    <property type="entry name" value="AAA+_ATPase"/>
</dbReference>
<dbReference type="InterPro" id="IPR027417">
    <property type="entry name" value="P-loop_NTPase"/>
</dbReference>
<keyword evidence="6" id="KW-1185">Reference proteome</keyword>
<keyword evidence="1" id="KW-0547">Nucleotide-binding</keyword>
<evidence type="ECO:0000313" key="7">
    <source>
        <dbReference type="Proteomes" id="UP000225433"/>
    </source>
</evidence>
<dbReference type="Proteomes" id="UP000225433">
    <property type="component" value="Unassembled WGS sequence"/>
</dbReference>
<dbReference type="OrthoDB" id="9805029at2"/>
<dbReference type="SUPFAM" id="SSF52540">
    <property type="entry name" value="P-loop containing nucleoside triphosphate hydrolases"/>
    <property type="match status" value="2"/>
</dbReference>
<feature type="domain" description="ABC transporter" evidence="3">
    <location>
        <begin position="261"/>
        <end position="496"/>
    </location>
</feature>
<evidence type="ECO:0000313" key="4">
    <source>
        <dbReference type="EMBL" id="AOM40800.1"/>
    </source>
</evidence>
<dbReference type="FunFam" id="3.40.50.300:FF:000866">
    <property type="entry name" value="Molybdate ABC transporter ATP-binding protein ModF"/>
    <property type="match status" value="1"/>
</dbReference>
<dbReference type="STRING" id="351679.A9255_09465"/>
<dbReference type="AlphaFoldDB" id="A0A2G0QAH6"/>
<gene>
    <name evidence="4" type="ORF">A9255_09465</name>
    <name evidence="5" type="ORF">Xhom_01732</name>
</gene>
<reference evidence="4 6" key="1">
    <citation type="submission" date="2016-06" db="EMBL/GenBank/DDBJ databases">
        <title>Bacterial characters and pathogenicity of Xenorhabdus hominickii from an entomopathogenic nematode, Steinernema monticolum.</title>
        <authorList>
            <person name="Park Y."/>
            <person name="Kim Y."/>
        </authorList>
    </citation>
    <scope>NUCLEOTIDE SEQUENCE [LARGE SCALE GENOMIC DNA]</scope>
    <source>
        <strain evidence="4 6">ANU1</strain>
    </source>
</reference>
<evidence type="ECO:0000313" key="6">
    <source>
        <dbReference type="Proteomes" id="UP000094600"/>
    </source>
</evidence>
<keyword evidence="2 5" id="KW-0067">ATP-binding</keyword>
<sequence length="497" mass="56133">MAELQITQGNFRLSDTRILRLPSLKIISGENWAFVGANGSGKSSLARALSNELIQLAGERHCSFHTLVRLSFEQLQKLIDEEWQRNNTDLLSEGEEDTGRSAADIIQLHHKDSELCLELAAYFGIKDLLSRRFKYLSTGEVRKVLLCQALMADPDLLILDEPFDGLDAYARNQLSQLLGSLATKGVTLVLILTRFHEIPDFVEQIGVLADCNLTLSGEKYGILAESLVAQLVHSEELQNIHLPETDEYRADEQLIPDHPLISMRNVIVQYNDNPILHGLNWQVNPNENWQIIGENGSGKSTLLSLITGDHPQGYSNELVLFGRQRGSGETIWDIKRYIGYVSNRVHLEYRINTNIRNVILSGFFDSIGLYQPVSDRQQQLADEWLNLLGFSEATALSPFHSLSWGQQRLVLIARALVKHPALLILDEPLQGLDPLNRQLVLRFIDIMISNGDTQLLFVSHHQEDAPECITHRLKFIPDGDIYRYEIDSTDSVTQKPL</sequence>
<accession>A0A2G0QAH6</accession>
<dbReference type="EMBL" id="CP016176">
    <property type="protein sequence ID" value="AOM40800.1"/>
    <property type="molecule type" value="Genomic_DNA"/>
</dbReference>
<dbReference type="PANTHER" id="PTHR43158:SF2">
    <property type="entry name" value="SKFA PEPTIDE EXPORT ATP-BINDING PROTEIN SKFE"/>
    <property type="match status" value="1"/>
</dbReference>
<name>A0A2G0QAH6_XENHO</name>
<evidence type="ECO:0000256" key="2">
    <source>
        <dbReference type="ARBA" id="ARBA00022840"/>
    </source>
</evidence>
<evidence type="ECO:0000313" key="5">
    <source>
        <dbReference type="EMBL" id="PHM56247.1"/>
    </source>
</evidence>
<proteinExistence type="predicted"/>
<dbReference type="GO" id="GO:0016887">
    <property type="term" value="F:ATP hydrolysis activity"/>
    <property type="evidence" value="ECO:0007669"/>
    <property type="project" value="InterPro"/>
</dbReference>